<protein>
    <submittedName>
        <fullName evidence="1">Uncharacterized protein</fullName>
    </submittedName>
</protein>
<comment type="caution">
    <text evidence="1">The sequence shown here is derived from an EMBL/GenBank/DDBJ whole genome shotgun (WGS) entry which is preliminary data.</text>
</comment>
<dbReference type="EMBL" id="PFJI01000178">
    <property type="protein sequence ID" value="PIX71000.1"/>
    <property type="molecule type" value="Genomic_DNA"/>
</dbReference>
<evidence type="ECO:0000313" key="2">
    <source>
        <dbReference type="Proteomes" id="UP000229708"/>
    </source>
</evidence>
<dbReference type="AlphaFoldDB" id="A0A2M7LSF1"/>
<reference evidence="2" key="1">
    <citation type="submission" date="2017-09" db="EMBL/GenBank/DDBJ databases">
        <title>Depth-based differentiation of microbial function through sediment-hosted aquifers and enrichment of novel symbionts in the deep terrestrial subsurface.</title>
        <authorList>
            <person name="Probst A.J."/>
            <person name="Ladd B."/>
            <person name="Jarett J.K."/>
            <person name="Geller-Mcgrath D.E."/>
            <person name="Sieber C.M.K."/>
            <person name="Emerson J.B."/>
            <person name="Anantharaman K."/>
            <person name="Thomas B.C."/>
            <person name="Malmstrom R."/>
            <person name="Stieglmeier M."/>
            <person name="Klingl A."/>
            <person name="Woyke T."/>
            <person name="Ryan C.M."/>
            <person name="Banfield J.F."/>
        </authorList>
    </citation>
    <scope>NUCLEOTIDE SEQUENCE [LARGE SCALE GENOMIC DNA]</scope>
</reference>
<proteinExistence type="predicted"/>
<accession>A0A2M7LSF1</accession>
<sequence>MGAPVSEPQPSREERSIAYSDAWKDVLSWRQTFSAEVDQPILKRVKTLSLLTPSQQMIAEMQPDSKKHLELEMLPFVTQAIAQYVSSSALASYVPTDIQIILYPQHRDGELFPEHGKRAGFHLRRGGYPVMLIPMRQKEDGSYGLQPLIIGHELGEIAVSHMLRNLTGAIGTMANLEDHPLKEGFCEACGLDFYRFLAEKQGKQFNLTYDYICQEAYKKHDLRRLLGKIPCDQATEDEQTFMRYLLSGSIVSKLIETYGFEKVLKYFADEADSIAKKDEKFRLAFEKLTEATGGLIKVTLRTEKTATPPNKKELNDLLKQLGYKPEQFLSLDSSTQAVDNKPEGAVAALIVDQFYDWFNRDEPGVTLPERLKTEDVHKPTGKDQLERPSFIQRVLNGINRESAAKIFGEDFSAETFIQKWKDDFLSRNTAETQR</sequence>
<organism evidence="1 2">
    <name type="scientific">Candidatus Roizmanbacteria bacterium CG_4_10_14_3_um_filter_33_21</name>
    <dbReference type="NCBI Taxonomy" id="1974830"/>
    <lineage>
        <taxon>Bacteria</taxon>
        <taxon>Candidatus Roizmaniibacteriota</taxon>
    </lineage>
</organism>
<gene>
    <name evidence="1" type="ORF">COZ39_04080</name>
</gene>
<name>A0A2M7LSF1_9BACT</name>
<evidence type="ECO:0000313" key="1">
    <source>
        <dbReference type="EMBL" id="PIX71000.1"/>
    </source>
</evidence>
<dbReference type="Proteomes" id="UP000229708">
    <property type="component" value="Unassembled WGS sequence"/>
</dbReference>